<feature type="compositionally biased region" description="Basic and acidic residues" evidence="1">
    <location>
        <begin position="61"/>
        <end position="71"/>
    </location>
</feature>
<gene>
    <name evidence="2" type="primary">Acey_s0059.g3053</name>
    <name evidence="2" type="synonym">Acey-K04F10.1</name>
    <name evidence="2" type="ORF">Y032_0059g3053</name>
</gene>
<proteinExistence type="predicted"/>
<dbReference type="Proteomes" id="UP000024635">
    <property type="component" value="Unassembled WGS sequence"/>
</dbReference>
<accession>A0A016U481</accession>
<keyword evidence="3" id="KW-1185">Reference proteome</keyword>
<dbReference type="AlphaFoldDB" id="A0A016U481"/>
<feature type="compositionally biased region" description="Basic residues" evidence="1">
    <location>
        <begin position="86"/>
        <end position="97"/>
    </location>
</feature>
<name>A0A016U481_9BILA</name>
<evidence type="ECO:0000313" key="2">
    <source>
        <dbReference type="EMBL" id="EYC09791.1"/>
    </source>
</evidence>
<protein>
    <submittedName>
        <fullName evidence="2">Uncharacterized protein</fullName>
    </submittedName>
</protein>
<comment type="caution">
    <text evidence="2">The sequence shown here is derived from an EMBL/GenBank/DDBJ whole genome shotgun (WGS) entry which is preliminary data.</text>
</comment>
<dbReference type="OrthoDB" id="10000452at2759"/>
<organism evidence="2 3">
    <name type="scientific">Ancylostoma ceylanicum</name>
    <dbReference type="NCBI Taxonomy" id="53326"/>
    <lineage>
        <taxon>Eukaryota</taxon>
        <taxon>Metazoa</taxon>
        <taxon>Ecdysozoa</taxon>
        <taxon>Nematoda</taxon>
        <taxon>Chromadorea</taxon>
        <taxon>Rhabditida</taxon>
        <taxon>Rhabditina</taxon>
        <taxon>Rhabditomorpha</taxon>
        <taxon>Strongyloidea</taxon>
        <taxon>Ancylostomatidae</taxon>
        <taxon>Ancylostomatinae</taxon>
        <taxon>Ancylostoma</taxon>
    </lineage>
</organism>
<sequence>MKDRLGHVFKASQRCAVFIGNAGDVCISLSRRTDGDAKQLDETVTLAEAAEVKEREAAQAAIREELSKEMGESNGRNSAPPTRYHPYSKKMRKVSES</sequence>
<evidence type="ECO:0000256" key="1">
    <source>
        <dbReference type="SAM" id="MobiDB-lite"/>
    </source>
</evidence>
<dbReference type="EMBL" id="JARK01001395">
    <property type="protein sequence ID" value="EYC09791.1"/>
    <property type="molecule type" value="Genomic_DNA"/>
</dbReference>
<reference evidence="3" key="1">
    <citation type="journal article" date="2015" name="Nat. Genet.">
        <title>The genome and transcriptome of the zoonotic hookworm Ancylostoma ceylanicum identify infection-specific gene families.</title>
        <authorList>
            <person name="Schwarz E.M."/>
            <person name="Hu Y."/>
            <person name="Antoshechkin I."/>
            <person name="Miller M.M."/>
            <person name="Sternberg P.W."/>
            <person name="Aroian R.V."/>
        </authorList>
    </citation>
    <scope>NUCLEOTIDE SEQUENCE</scope>
    <source>
        <strain evidence="3">HY135</strain>
    </source>
</reference>
<evidence type="ECO:0000313" key="3">
    <source>
        <dbReference type="Proteomes" id="UP000024635"/>
    </source>
</evidence>
<feature type="region of interest" description="Disordered" evidence="1">
    <location>
        <begin position="61"/>
        <end position="97"/>
    </location>
</feature>